<dbReference type="InterPro" id="IPR011453">
    <property type="entry name" value="DUF1559"/>
</dbReference>
<dbReference type="Pfam" id="PF07596">
    <property type="entry name" value="SBP_bac_10"/>
    <property type="match status" value="1"/>
</dbReference>
<dbReference type="OrthoDB" id="258404at2"/>
<proteinExistence type="predicted"/>
<dbReference type="Proteomes" id="UP000280296">
    <property type="component" value="Unassembled WGS sequence"/>
</dbReference>
<dbReference type="EMBL" id="RYZH01000012">
    <property type="protein sequence ID" value="RUL88329.1"/>
    <property type="molecule type" value="Genomic_DNA"/>
</dbReference>
<dbReference type="NCBIfam" id="TIGR04294">
    <property type="entry name" value="pre_pil_HX9DG"/>
    <property type="match status" value="1"/>
</dbReference>
<protein>
    <submittedName>
        <fullName evidence="2">DUF1559 domain-containing protein</fullName>
    </submittedName>
</protein>
<evidence type="ECO:0000313" key="2">
    <source>
        <dbReference type="EMBL" id="RUL88329.1"/>
    </source>
</evidence>
<dbReference type="InterPro" id="IPR027558">
    <property type="entry name" value="Pre_pil_HX9DG_C"/>
</dbReference>
<evidence type="ECO:0000313" key="3">
    <source>
        <dbReference type="Proteomes" id="UP000280296"/>
    </source>
</evidence>
<name>A0A432MM59_9BACT</name>
<reference evidence="2 3" key="2">
    <citation type="submission" date="2019-01" db="EMBL/GenBank/DDBJ databases">
        <title>Tautonia sociabilis, a novel thermotolerant planctomycete of Isosphaeraceae family, isolated from a 4000 m deep subterranean habitat.</title>
        <authorList>
            <person name="Kovaleva O.L."/>
            <person name="Elcheninov A.G."/>
            <person name="Van Heerden E."/>
            <person name="Toshchakov S.V."/>
            <person name="Novikov A."/>
            <person name="Bonch-Osmolovskaya E.A."/>
            <person name="Kublanov I.V."/>
        </authorList>
    </citation>
    <scope>NUCLEOTIDE SEQUENCE [LARGE SCALE GENOMIC DNA]</scope>
    <source>
        <strain evidence="2 3">GM2012</strain>
    </source>
</reference>
<organism evidence="2 3">
    <name type="scientific">Tautonia sociabilis</name>
    <dbReference type="NCBI Taxonomy" id="2080755"/>
    <lineage>
        <taxon>Bacteria</taxon>
        <taxon>Pseudomonadati</taxon>
        <taxon>Planctomycetota</taxon>
        <taxon>Planctomycetia</taxon>
        <taxon>Isosphaerales</taxon>
        <taxon>Isosphaeraceae</taxon>
        <taxon>Tautonia</taxon>
    </lineage>
</organism>
<dbReference type="RefSeq" id="WP_126724843.1">
    <property type="nucleotide sequence ID" value="NZ_RYZH01000012.1"/>
</dbReference>
<gene>
    <name evidence="2" type="ORF">TsocGM_08255</name>
</gene>
<dbReference type="AlphaFoldDB" id="A0A432MM59"/>
<keyword evidence="3" id="KW-1185">Reference proteome</keyword>
<sequence>MTDHNPGWKAARSLHPGGVNVLFCDGHVDFIQETVDPTVWRGLSTRSRGEVISSEAY</sequence>
<evidence type="ECO:0000259" key="1">
    <source>
        <dbReference type="Pfam" id="PF07596"/>
    </source>
</evidence>
<comment type="caution">
    <text evidence="2">The sequence shown here is derived from an EMBL/GenBank/DDBJ whole genome shotgun (WGS) entry which is preliminary data.</text>
</comment>
<feature type="domain" description="DUF1559" evidence="1">
    <location>
        <begin position="3"/>
        <end position="37"/>
    </location>
</feature>
<reference evidence="2 3" key="1">
    <citation type="submission" date="2018-12" db="EMBL/GenBank/DDBJ databases">
        <authorList>
            <person name="Toschakov S.V."/>
        </authorList>
    </citation>
    <scope>NUCLEOTIDE SEQUENCE [LARGE SCALE GENOMIC DNA]</scope>
    <source>
        <strain evidence="2 3">GM2012</strain>
    </source>
</reference>
<accession>A0A432MM59</accession>